<accession>A0A139WHP8</accession>
<dbReference type="Gene3D" id="2.10.60.10">
    <property type="entry name" value="CD59"/>
    <property type="match status" value="1"/>
</dbReference>
<organism evidence="1 2">
    <name type="scientific">Tribolium castaneum</name>
    <name type="common">Red flour beetle</name>
    <dbReference type="NCBI Taxonomy" id="7070"/>
    <lineage>
        <taxon>Eukaryota</taxon>
        <taxon>Metazoa</taxon>
        <taxon>Ecdysozoa</taxon>
        <taxon>Arthropoda</taxon>
        <taxon>Hexapoda</taxon>
        <taxon>Insecta</taxon>
        <taxon>Pterygota</taxon>
        <taxon>Neoptera</taxon>
        <taxon>Endopterygota</taxon>
        <taxon>Coleoptera</taxon>
        <taxon>Polyphaga</taxon>
        <taxon>Cucujiformia</taxon>
        <taxon>Tenebrionidae</taxon>
        <taxon>Tenebrionidae incertae sedis</taxon>
        <taxon>Tribolium</taxon>
    </lineage>
</organism>
<dbReference type="InParanoid" id="A0A139WHP8"/>
<dbReference type="SUPFAM" id="SSF57302">
    <property type="entry name" value="Snake toxin-like"/>
    <property type="match status" value="1"/>
</dbReference>
<name>A0A139WHP8_TRICA</name>
<sequence length="79" mass="9052">MCRFEDNCESPKEITCPEDSTYCLAIRTYPDKNTFYVTSRGCASPYNAEGICKDIKEMSEGNCYNCQEDLCNEKLPELE</sequence>
<keyword evidence="2" id="KW-1185">Reference proteome</keyword>
<evidence type="ECO:0000313" key="1">
    <source>
        <dbReference type="EMBL" id="KYB27381.1"/>
    </source>
</evidence>
<protein>
    <submittedName>
        <fullName evidence="1">Uncharacterized protein</fullName>
    </submittedName>
</protein>
<proteinExistence type="predicted"/>
<reference evidence="1 2" key="1">
    <citation type="journal article" date="2008" name="Nature">
        <title>The genome of the model beetle and pest Tribolium castaneum.</title>
        <authorList>
            <consortium name="Tribolium Genome Sequencing Consortium"/>
            <person name="Richards S."/>
            <person name="Gibbs R.A."/>
            <person name="Weinstock G.M."/>
            <person name="Brown S.J."/>
            <person name="Denell R."/>
            <person name="Beeman R.W."/>
            <person name="Gibbs R."/>
            <person name="Beeman R.W."/>
            <person name="Brown S.J."/>
            <person name="Bucher G."/>
            <person name="Friedrich M."/>
            <person name="Grimmelikhuijzen C.J."/>
            <person name="Klingler M."/>
            <person name="Lorenzen M."/>
            <person name="Richards S."/>
            <person name="Roth S."/>
            <person name="Schroder R."/>
            <person name="Tautz D."/>
            <person name="Zdobnov E.M."/>
            <person name="Muzny D."/>
            <person name="Gibbs R.A."/>
            <person name="Weinstock G.M."/>
            <person name="Attaway T."/>
            <person name="Bell S."/>
            <person name="Buhay C.J."/>
            <person name="Chandrabose M.N."/>
            <person name="Chavez D."/>
            <person name="Clerk-Blankenburg K.P."/>
            <person name="Cree A."/>
            <person name="Dao M."/>
            <person name="Davis C."/>
            <person name="Chacko J."/>
            <person name="Dinh H."/>
            <person name="Dugan-Rocha S."/>
            <person name="Fowler G."/>
            <person name="Garner T.T."/>
            <person name="Garnes J."/>
            <person name="Gnirke A."/>
            <person name="Hawes A."/>
            <person name="Hernandez J."/>
            <person name="Hines S."/>
            <person name="Holder M."/>
            <person name="Hume J."/>
            <person name="Jhangiani S.N."/>
            <person name="Joshi V."/>
            <person name="Khan Z.M."/>
            <person name="Jackson L."/>
            <person name="Kovar C."/>
            <person name="Kowis A."/>
            <person name="Lee S."/>
            <person name="Lewis L.R."/>
            <person name="Margolis J."/>
            <person name="Morgan M."/>
            <person name="Nazareth L.V."/>
            <person name="Nguyen N."/>
            <person name="Okwuonu G."/>
            <person name="Parker D."/>
            <person name="Richards S."/>
            <person name="Ruiz S.J."/>
            <person name="Santibanez J."/>
            <person name="Savard J."/>
            <person name="Scherer S.E."/>
            <person name="Schneider B."/>
            <person name="Sodergren E."/>
            <person name="Tautz D."/>
            <person name="Vattahil S."/>
            <person name="Villasana D."/>
            <person name="White C.S."/>
            <person name="Wright R."/>
            <person name="Park Y."/>
            <person name="Beeman R.W."/>
            <person name="Lord J."/>
            <person name="Oppert B."/>
            <person name="Lorenzen M."/>
            <person name="Brown S."/>
            <person name="Wang L."/>
            <person name="Savard J."/>
            <person name="Tautz D."/>
            <person name="Richards S."/>
            <person name="Weinstock G."/>
            <person name="Gibbs R.A."/>
            <person name="Liu Y."/>
            <person name="Worley K."/>
            <person name="Weinstock G."/>
            <person name="Elsik C.G."/>
            <person name="Reese J.T."/>
            <person name="Elhaik E."/>
            <person name="Landan G."/>
            <person name="Graur D."/>
            <person name="Arensburger P."/>
            <person name="Atkinson P."/>
            <person name="Beeman R.W."/>
            <person name="Beidler J."/>
            <person name="Brown S.J."/>
            <person name="Demuth J.P."/>
            <person name="Drury D.W."/>
            <person name="Du Y.Z."/>
            <person name="Fujiwara H."/>
            <person name="Lorenzen M."/>
            <person name="Maselli V."/>
            <person name="Osanai M."/>
            <person name="Park Y."/>
            <person name="Robertson H.M."/>
            <person name="Tu Z."/>
            <person name="Wang J.J."/>
            <person name="Wang S."/>
            <person name="Richards S."/>
            <person name="Song H."/>
            <person name="Zhang L."/>
            <person name="Sodergren E."/>
            <person name="Werner D."/>
            <person name="Stanke M."/>
            <person name="Morgenstern B."/>
            <person name="Solovyev V."/>
            <person name="Kosarev P."/>
            <person name="Brown G."/>
            <person name="Chen H.C."/>
            <person name="Ermolaeva O."/>
            <person name="Hlavina W."/>
            <person name="Kapustin Y."/>
            <person name="Kiryutin B."/>
            <person name="Kitts P."/>
            <person name="Maglott D."/>
            <person name="Pruitt K."/>
            <person name="Sapojnikov V."/>
            <person name="Souvorov A."/>
            <person name="Mackey A.J."/>
            <person name="Waterhouse R.M."/>
            <person name="Wyder S."/>
            <person name="Zdobnov E.M."/>
            <person name="Zdobnov E.M."/>
            <person name="Wyder S."/>
            <person name="Kriventseva E.V."/>
            <person name="Kadowaki T."/>
            <person name="Bork P."/>
            <person name="Aranda M."/>
            <person name="Bao R."/>
            <person name="Beermann A."/>
            <person name="Berns N."/>
            <person name="Bolognesi R."/>
            <person name="Bonneton F."/>
            <person name="Bopp D."/>
            <person name="Brown S.J."/>
            <person name="Bucher G."/>
            <person name="Butts T."/>
            <person name="Chaumot A."/>
            <person name="Denell R.E."/>
            <person name="Ferrier D.E."/>
            <person name="Friedrich M."/>
            <person name="Gordon C.M."/>
            <person name="Jindra M."/>
            <person name="Klingler M."/>
            <person name="Lan Q."/>
            <person name="Lattorff H.M."/>
            <person name="Laudet V."/>
            <person name="von Levetsow C."/>
            <person name="Liu Z."/>
            <person name="Lutz R."/>
            <person name="Lynch J.A."/>
            <person name="da Fonseca R.N."/>
            <person name="Posnien N."/>
            <person name="Reuter R."/>
            <person name="Roth S."/>
            <person name="Savard J."/>
            <person name="Schinko J.B."/>
            <person name="Schmitt C."/>
            <person name="Schoppmeier M."/>
            <person name="Schroder R."/>
            <person name="Shippy T.D."/>
            <person name="Simonnet F."/>
            <person name="Marques-Souza H."/>
            <person name="Tautz D."/>
            <person name="Tomoyasu Y."/>
            <person name="Trauner J."/>
            <person name="Van der Zee M."/>
            <person name="Vervoort M."/>
            <person name="Wittkopp N."/>
            <person name="Wimmer E.A."/>
            <person name="Yang X."/>
            <person name="Jones A.K."/>
            <person name="Sattelle D.B."/>
            <person name="Ebert P.R."/>
            <person name="Nelson D."/>
            <person name="Scott J.G."/>
            <person name="Beeman R.W."/>
            <person name="Muthukrishnan S."/>
            <person name="Kramer K.J."/>
            <person name="Arakane Y."/>
            <person name="Beeman R.W."/>
            <person name="Zhu Q."/>
            <person name="Hogenkamp D."/>
            <person name="Dixit R."/>
            <person name="Oppert B."/>
            <person name="Jiang H."/>
            <person name="Zou Z."/>
            <person name="Marshall J."/>
            <person name="Elpidina E."/>
            <person name="Vinokurov K."/>
            <person name="Oppert C."/>
            <person name="Zou Z."/>
            <person name="Evans J."/>
            <person name="Lu Z."/>
            <person name="Zhao P."/>
            <person name="Sumathipala N."/>
            <person name="Altincicek B."/>
            <person name="Vilcinskas A."/>
            <person name="Williams M."/>
            <person name="Hultmark D."/>
            <person name="Hetru C."/>
            <person name="Jiang H."/>
            <person name="Grimmelikhuijzen C.J."/>
            <person name="Hauser F."/>
            <person name="Cazzamali G."/>
            <person name="Williamson M."/>
            <person name="Park Y."/>
            <person name="Li B."/>
            <person name="Tanaka Y."/>
            <person name="Predel R."/>
            <person name="Neupert S."/>
            <person name="Schachtner J."/>
            <person name="Verleyen P."/>
            <person name="Raible F."/>
            <person name="Bork P."/>
            <person name="Friedrich M."/>
            <person name="Walden K.K."/>
            <person name="Robertson H.M."/>
            <person name="Angeli S."/>
            <person name="Foret S."/>
            <person name="Bucher G."/>
            <person name="Schuetz S."/>
            <person name="Maleszka R."/>
            <person name="Wimmer E.A."/>
            <person name="Beeman R.W."/>
            <person name="Lorenzen M."/>
            <person name="Tomoyasu Y."/>
            <person name="Miller S.C."/>
            <person name="Grossmann D."/>
            <person name="Bucher G."/>
        </authorList>
    </citation>
    <scope>NUCLEOTIDE SEQUENCE [LARGE SCALE GENOMIC DNA]</scope>
    <source>
        <strain evidence="1 2">Georgia GA2</strain>
    </source>
</reference>
<dbReference type="AlphaFoldDB" id="A0A139WHP8"/>
<reference evidence="1 2" key="2">
    <citation type="journal article" date="2010" name="Nucleic Acids Res.">
        <title>BeetleBase in 2010: revisions to provide comprehensive genomic information for Tribolium castaneum.</title>
        <authorList>
            <person name="Kim H.S."/>
            <person name="Murphy T."/>
            <person name="Xia J."/>
            <person name="Caragea D."/>
            <person name="Park Y."/>
            <person name="Beeman R.W."/>
            <person name="Lorenzen M.D."/>
            <person name="Butcher S."/>
            <person name="Manak J.R."/>
            <person name="Brown S.J."/>
        </authorList>
    </citation>
    <scope>GENOME REANNOTATION</scope>
    <source>
        <strain evidence="1 2">Georgia GA2</strain>
    </source>
</reference>
<dbReference type="Proteomes" id="UP000007266">
    <property type="component" value="Linkage group 5"/>
</dbReference>
<dbReference type="InterPro" id="IPR045860">
    <property type="entry name" value="Snake_toxin-like_sf"/>
</dbReference>
<gene>
    <name evidence="1" type="primary">AUGUSTUS-3.0.2_33220</name>
    <name evidence="1" type="ORF">TcasGA2_TC033220</name>
</gene>
<evidence type="ECO:0000313" key="2">
    <source>
        <dbReference type="Proteomes" id="UP000007266"/>
    </source>
</evidence>
<dbReference type="EMBL" id="KQ971343">
    <property type="protein sequence ID" value="KYB27381.1"/>
    <property type="molecule type" value="Genomic_DNA"/>
</dbReference>